<keyword evidence="2" id="KW-1185">Reference proteome</keyword>
<protein>
    <submittedName>
        <fullName evidence="1">SatD</fullName>
    </submittedName>
</protein>
<gene>
    <name evidence="1" type="ordered locus">Hore_15490</name>
</gene>
<dbReference type="eggNOG" id="COG1595">
    <property type="taxonomic scope" value="Bacteria"/>
</dbReference>
<dbReference type="STRING" id="373903.Hore_15490"/>
<dbReference type="KEGG" id="hor:Hore_15490"/>
<organism evidence="1 2">
    <name type="scientific">Halothermothrix orenii (strain H 168 / OCM 544 / DSM 9562)</name>
    <dbReference type="NCBI Taxonomy" id="373903"/>
    <lineage>
        <taxon>Bacteria</taxon>
        <taxon>Bacillati</taxon>
        <taxon>Bacillota</taxon>
        <taxon>Clostridia</taxon>
        <taxon>Halanaerobiales</taxon>
        <taxon>Halothermotrichaceae</taxon>
        <taxon>Halothermothrix</taxon>
    </lineage>
</organism>
<accession>B8CYC9</accession>
<proteinExistence type="predicted"/>
<dbReference type="Proteomes" id="UP000000719">
    <property type="component" value="Chromosome"/>
</dbReference>
<dbReference type="HOGENOM" id="CLU_077332_0_1_9"/>
<dbReference type="EMBL" id="CP001098">
    <property type="protein sequence ID" value="ACL70298.1"/>
    <property type="molecule type" value="Genomic_DNA"/>
</dbReference>
<name>B8CYC9_HALOH</name>
<dbReference type="InterPro" id="IPR032580">
    <property type="entry name" value="SatD"/>
</dbReference>
<evidence type="ECO:0000313" key="1">
    <source>
        <dbReference type="EMBL" id="ACL70298.1"/>
    </source>
</evidence>
<dbReference type="AlphaFoldDB" id="B8CYC9"/>
<dbReference type="OrthoDB" id="3197351at2"/>
<reference evidence="1 2" key="1">
    <citation type="journal article" date="2009" name="PLoS ONE">
        <title>Genome analysis of the anaerobic thermohalophilic bacterium Halothermothrix orenii.</title>
        <authorList>
            <person name="Mavromatis K."/>
            <person name="Ivanova N."/>
            <person name="Anderson I."/>
            <person name="Lykidis A."/>
            <person name="Hooper S.D."/>
            <person name="Sun H."/>
            <person name="Kunin V."/>
            <person name="Lapidus A."/>
            <person name="Hugenholtz P."/>
            <person name="Patel B."/>
            <person name="Kyrpides N.C."/>
        </authorList>
    </citation>
    <scope>NUCLEOTIDE SEQUENCE [LARGE SCALE GENOMIC DNA]</scope>
    <source>
        <strain evidence="2">H 168 / OCM 544 / DSM 9562</strain>
    </source>
</reference>
<dbReference type="Pfam" id="PF16264">
    <property type="entry name" value="SatD"/>
    <property type="match status" value="1"/>
</dbReference>
<sequence>MDQVTVITADVIGSRNHDRVTTLLKDKLVDFSHPSLMVPVGVFRGDELQVVCRGYGDYPEVVRELRYYCQPLELRIGIGFGTIEEGYGSNTPWEMNGTAFSRARKALDGIKDEKDHFTLVCSGDDRWDEVVNTLYLLLDTIQSRWTEAQWEAVHLYDKKGTYREAALVLGIALQNVQKRCSAANWNQVREAEETLSKMGLRLLGSK</sequence>
<dbReference type="RefSeq" id="WP_012636481.1">
    <property type="nucleotide sequence ID" value="NC_011899.1"/>
</dbReference>
<evidence type="ECO:0000313" key="2">
    <source>
        <dbReference type="Proteomes" id="UP000000719"/>
    </source>
</evidence>